<dbReference type="InterPro" id="IPR014719">
    <property type="entry name" value="Ribosomal_bL12_C/ClpS-like"/>
</dbReference>
<evidence type="ECO:0000259" key="3">
    <source>
        <dbReference type="Pfam" id="PF02617"/>
    </source>
</evidence>
<reference evidence="4 5" key="1">
    <citation type="submission" date="2019-02" db="EMBL/GenBank/DDBJ databases">
        <title>Prokaryotic population dynamics and viral predation in marine succession experiment using metagenomics: the confinement effect.</title>
        <authorList>
            <person name="Haro-Moreno J.M."/>
            <person name="Rodriguez-Valera F."/>
            <person name="Lopez-Perez M."/>
        </authorList>
    </citation>
    <scope>NUCLEOTIDE SEQUENCE [LARGE SCALE GENOMIC DNA]</scope>
    <source>
        <strain evidence="4">MED-G159</strain>
    </source>
</reference>
<protein>
    <recommendedName>
        <fullName evidence="1">ATP-dependent Clp protease adapter protein ClpS</fullName>
    </recommendedName>
</protein>
<proteinExistence type="inferred from homology"/>
<dbReference type="InterPro" id="IPR003769">
    <property type="entry name" value="ClpS_core"/>
</dbReference>
<dbReference type="SUPFAM" id="SSF54736">
    <property type="entry name" value="ClpS-like"/>
    <property type="match status" value="1"/>
</dbReference>
<dbReference type="GO" id="GO:0006508">
    <property type="term" value="P:proteolysis"/>
    <property type="evidence" value="ECO:0007669"/>
    <property type="project" value="UniProtKB-UniRule"/>
</dbReference>
<comment type="caution">
    <text evidence="4">The sequence shown here is derived from an EMBL/GenBank/DDBJ whole genome shotgun (WGS) entry which is preliminary data.</text>
</comment>
<gene>
    <name evidence="1 4" type="primary">clpS</name>
    <name evidence="4" type="ORF">EVA92_00235</name>
</gene>
<dbReference type="Proteomes" id="UP000315825">
    <property type="component" value="Unassembled WGS sequence"/>
</dbReference>
<evidence type="ECO:0000256" key="1">
    <source>
        <dbReference type="HAMAP-Rule" id="MF_00302"/>
    </source>
</evidence>
<comment type="similarity">
    <text evidence="1">Belongs to the ClpS family.</text>
</comment>
<feature type="domain" description="Adaptor protein ClpS core" evidence="3">
    <location>
        <begin position="22"/>
        <end position="99"/>
    </location>
</feature>
<evidence type="ECO:0000313" key="4">
    <source>
        <dbReference type="EMBL" id="RZO27206.1"/>
    </source>
</evidence>
<dbReference type="AlphaFoldDB" id="A0A520N1A8"/>
<feature type="region of interest" description="Disordered" evidence="2">
    <location>
        <begin position="86"/>
        <end position="107"/>
    </location>
</feature>
<dbReference type="GO" id="GO:0008233">
    <property type="term" value="F:peptidase activity"/>
    <property type="evidence" value="ECO:0007669"/>
    <property type="project" value="UniProtKB-KW"/>
</dbReference>
<comment type="subunit">
    <text evidence="1">Binds to the N-terminal domain of the chaperone ClpA.</text>
</comment>
<dbReference type="InterPro" id="IPR022935">
    <property type="entry name" value="ClpS"/>
</dbReference>
<comment type="function">
    <text evidence="1">Involved in the modulation of the specificity of the ClpAP-mediated ATP-dependent protein degradation.</text>
</comment>
<dbReference type="GO" id="GO:0030163">
    <property type="term" value="P:protein catabolic process"/>
    <property type="evidence" value="ECO:0007669"/>
    <property type="project" value="InterPro"/>
</dbReference>
<dbReference type="HAMAP" id="MF_00302">
    <property type="entry name" value="ClpS"/>
    <property type="match status" value="1"/>
</dbReference>
<dbReference type="Pfam" id="PF02617">
    <property type="entry name" value="ClpS"/>
    <property type="match status" value="1"/>
</dbReference>
<dbReference type="Gene3D" id="3.30.1390.10">
    <property type="match status" value="1"/>
</dbReference>
<evidence type="ECO:0000256" key="2">
    <source>
        <dbReference type="SAM" id="MobiDB-lite"/>
    </source>
</evidence>
<organism evidence="4 5">
    <name type="scientific">SAR86 cluster bacterium</name>
    <dbReference type="NCBI Taxonomy" id="2030880"/>
    <lineage>
        <taxon>Bacteria</taxon>
        <taxon>Pseudomonadati</taxon>
        <taxon>Pseudomonadota</taxon>
        <taxon>Gammaproteobacteria</taxon>
        <taxon>SAR86 cluster</taxon>
    </lineage>
</organism>
<dbReference type="EMBL" id="SHBE01000001">
    <property type="protein sequence ID" value="RZO27206.1"/>
    <property type="molecule type" value="Genomic_DNA"/>
</dbReference>
<sequence length="107" mass="12276">MSVEEYTSGDIQLEEAEVEASKPPLFCVVFFNDDFTPMEFVVYVIQQFLNYDHAKATEVMLQIHNEGRGYCGAFSQEIAETKSQQINRYSKESGHPLKTDIEELTKD</sequence>
<evidence type="ECO:0000313" key="5">
    <source>
        <dbReference type="Proteomes" id="UP000315825"/>
    </source>
</evidence>
<dbReference type="FunFam" id="3.30.1390.10:FF:000002">
    <property type="entry name" value="ATP-dependent Clp protease adapter protein ClpS"/>
    <property type="match status" value="1"/>
</dbReference>
<keyword evidence="4" id="KW-0378">Hydrolase</keyword>
<keyword evidence="4" id="KW-0645">Protease</keyword>
<accession>A0A520N1A8</accession>
<feature type="compositionally biased region" description="Basic and acidic residues" evidence="2">
    <location>
        <begin position="89"/>
        <end position="107"/>
    </location>
</feature>
<name>A0A520N1A8_9GAMM</name>
<dbReference type="NCBIfam" id="NF000672">
    <property type="entry name" value="PRK00033.1-5"/>
    <property type="match status" value="1"/>
</dbReference>